<gene>
    <name evidence="2" type="ORF">DFQ00_102265</name>
</gene>
<dbReference type="AlphaFoldDB" id="A0A2V4VNQ7"/>
<name>A0A2V4VNQ7_PAEBA</name>
<feature type="transmembrane region" description="Helical" evidence="1">
    <location>
        <begin position="6"/>
        <end position="25"/>
    </location>
</feature>
<dbReference type="Proteomes" id="UP000247790">
    <property type="component" value="Unassembled WGS sequence"/>
</dbReference>
<organism evidence="2 3">
    <name type="scientific">Paenibacillus barcinonensis</name>
    <dbReference type="NCBI Taxonomy" id="198119"/>
    <lineage>
        <taxon>Bacteria</taxon>
        <taxon>Bacillati</taxon>
        <taxon>Bacillota</taxon>
        <taxon>Bacilli</taxon>
        <taxon>Bacillales</taxon>
        <taxon>Paenibacillaceae</taxon>
        <taxon>Paenibacillus</taxon>
    </lineage>
</organism>
<sequence length="52" mass="6037">MPFIGGLILIFILGFGLWTLMFPVFNKVGSRIINKYNEFKQEENANEETKDI</sequence>
<proteinExistence type="predicted"/>
<evidence type="ECO:0000256" key="1">
    <source>
        <dbReference type="SAM" id="Phobius"/>
    </source>
</evidence>
<keyword evidence="1" id="KW-0812">Transmembrane</keyword>
<comment type="caution">
    <text evidence="2">The sequence shown here is derived from an EMBL/GenBank/DDBJ whole genome shotgun (WGS) entry which is preliminary data.</text>
</comment>
<evidence type="ECO:0000313" key="3">
    <source>
        <dbReference type="Proteomes" id="UP000247790"/>
    </source>
</evidence>
<evidence type="ECO:0000313" key="2">
    <source>
        <dbReference type="EMBL" id="PYE51471.1"/>
    </source>
</evidence>
<keyword evidence="1" id="KW-1133">Transmembrane helix</keyword>
<reference evidence="2 3" key="1">
    <citation type="submission" date="2018-06" db="EMBL/GenBank/DDBJ databases">
        <title>Genomic Encyclopedia of Type Strains, Phase III (KMG-III): the genomes of soil and plant-associated and newly described type strains.</title>
        <authorList>
            <person name="Whitman W."/>
        </authorList>
    </citation>
    <scope>NUCLEOTIDE SEQUENCE [LARGE SCALE GENOMIC DNA]</scope>
    <source>
        <strain evidence="2 3">CECT 7022</strain>
    </source>
</reference>
<keyword evidence="1" id="KW-0472">Membrane</keyword>
<dbReference type="EMBL" id="QJSW01000002">
    <property type="protein sequence ID" value="PYE51471.1"/>
    <property type="molecule type" value="Genomic_DNA"/>
</dbReference>
<protein>
    <submittedName>
        <fullName evidence="2">Uncharacterized protein</fullName>
    </submittedName>
</protein>
<accession>A0A2V4VNQ7</accession>